<accession>A0AAJ0M7H6</accession>
<feature type="compositionally biased region" description="Basic and acidic residues" evidence="1">
    <location>
        <begin position="74"/>
        <end position="89"/>
    </location>
</feature>
<comment type="caution">
    <text evidence="2">The sequence shown here is derived from an EMBL/GenBank/DDBJ whole genome shotgun (WGS) entry which is preliminary data.</text>
</comment>
<keyword evidence="3" id="KW-1185">Reference proteome</keyword>
<dbReference type="EMBL" id="JAUIQD010000009">
    <property type="protein sequence ID" value="KAK3339661.1"/>
    <property type="molecule type" value="Genomic_DNA"/>
</dbReference>
<reference evidence="2" key="1">
    <citation type="journal article" date="2023" name="Mol. Phylogenet. Evol.">
        <title>Genome-scale phylogeny and comparative genomics of the fungal order Sordariales.</title>
        <authorList>
            <person name="Hensen N."/>
            <person name="Bonometti L."/>
            <person name="Westerberg I."/>
            <person name="Brannstrom I.O."/>
            <person name="Guillou S."/>
            <person name="Cros-Aarteil S."/>
            <person name="Calhoun S."/>
            <person name="Haridas S."/>
            <person name="Kuo A."/>
            <person name="Mondo S."/>
            <person name="Pangilinan J."/>
            <person name="Riley R."/>
            <person name="LaButti K."/>
            <person name="Andreopoulos B."/>
            <person name="Lipzen A."/>
            <person name="Chen C."/>
            <person name="Yan M."/>
            <person name="Daum C."/>
            <person name="Ng V."/>
            <person name="Clum A."/>
            <person name="Steindorff A."/>
            <person name="Ohm R.A."/>
            <person name="Martin F."/>
            <person name="Silar P."/>
            <person name="Natvig D.O."/>
            <person name="Lalanne C."/>
            <person name="Gautier V."/>
            <person name="Ament-Velasquez S.L."/>
            <person name="Kruys A."/>
            <person name="Hutchinson M.I."/>
            <person name="Powell A.J."/>
            <person name="Barry K."/>
            <person name="Miller A.N."/>
            <person name="Grigoriev I.V."/>
            <person name="Debuchy R."/>
            <person name="Gladieux P."/>
            <person name="Hiltunen Thoren M."/>
            <person name="Johannesson H."/>
        </authorList>
    </citation>
    <scope>NUCLEOTIDE SEQUENCE</scope>
    <source>
        <strain evidence="2">CBS 955.72</strain>
    </source>
</reference>
<evidence type="ECO:0000313" key="2">
    <source>
        <dbReference type="EMBL" id="KAK3339661.1"/>
    </source>
</evidence>
<protein>
    <submittedName>
        <fullName evidence="2">Uncharacterized protein</fullName>
    </submittedName>
</protein>
<sequence length="200" mass="21941">MAGLTGITFEPGPRKGITKASFEDGYKTLVIKGLIVDTIDRITPKFTSNYFNPDSSKKELLQAAWRLCRTNKPVTDHSSRDRDKDKSDSAKFTTQGVYQPDPTISALKAFLDTLAPVARFTHLSPQASSPSSPNDTSAYHSGIAALDKVFPASSFSTKHDPRKLVAANTERPNPARWIQAAEDHPMHRCVAVSKILAFLP</sequence>
<organism evidence="2 3">
    <name type="scientific">Lasiosphaeria hispida</name>
    <dbReference type="NCBI Taxonomy" id="260671"/>
    <lineage>
        <taxon>Eukaryota</taxon>
        <taxon>Fungi</taxon>
        <taxon>Dikarya</taxon>
        <taxon>Ascomycota</taxon>
        <taxon>Pezizomycotina</taxon>
        <taxon>Sordariomycetes</taxon>
        <taxon>Sordariomycetidae</taxon>
        <taxon>Sordariales</taxon>
        <taxon>Lasiosphaeriaceae</taxon>
        <taxon>Lasiosphaeria</taxon>
    </lineage>
</organism>
<reference evidence="2" key="2">
    <citation type="submission" date="2023-06" db="EMBL/GenBank/DDBJ databases">
        <authorList>
            <consortium name="Lawrence Berkeley National Laboratory"/>
            <person name="Haridas S."/>
            <person name="Hensen N."/>
            <person name="Bonometti L."/>
            <person name="Westerberg I."/>
            <person name="Brannstrom I.O."/>
            <person name="Guillou S."/>
            <person name="Cros-Aarteil S."/>
            <person name="Calhoun S."/>
            <person name="Kuo A."/>
            <person name="Mondo S."/>
            <person name="Pangilinan J."/>
            <person name="Riley R."/>
            <person name="Labutti K."/>
            <person name="Andreopoulos B."/>
            <person name="Lipzen A."/>
            <person name="Chen C."/>
            <person name="Yanf M."/>
            <person name="Daum C."/>
            <person name="Ng V."/>
            <person name="Clum A."/>
            <person name="Steindorff A."/>
            <person name="Ohm R."/>
            <person name="Martin F."/>
            <person name="Silar P."/>
            <person name="Natvig D."/>
            <person name="Lalanne C."/>
            <person name="Gautier V."/>
            <person name="Ament-Velasquez S.L."/>
            <person name="Kruys A."/>
            <person name="Hutchinson M.I."/>
            <person name="Powell A.J."/>
            <person name="Barry K."/>
            <person name="Miller A.N."/>
            <person name="Grigoriev I.V."/>
            <person name="Debuchy R."/>
            <person name="Gladieux P."/>
            <person name="Thoren M.H."/>
            <person name="Johannesson H."/>
        </authorList>
    </citation>
    <scope>NUCLEOTIDE SEQUENCE</scope>
    <source>
        <strain evidence="2">CBS 955.72</strain>
    </source>
</reference>
<dbReference type="AlphaFoldDB" id="A0AAJ0M7H6"/>
<proteinExistence type="predicted"/>
<feature type="region of interest" description="Disordered" evidence="1">
    <location>
        <begin position="72"/>
        <end position="96"/>
    </location>
</feature>
<name>A0AAJ0M7H6_9PEZI</name>
<evidence type="ECO:0000313" key="3">
    <source>
        <dbReference type="Proteomes" id="UP001275084"/>
    </source>
</evidence>
<gene>
    <name evidence="2" type="ORF">B0T25DRAFT_636165</name>
</gene>
<evidence type="ECO:0000256" key="1">
    <source>
        <dbReference type="SAM" id="MobiDB-lite"/>
    </source>
</evidence>
<dbReference type="Proteomes" id="UP001275084">
    <property type="component" value="Unassembled WGS sequence"/>
</dbReference>